<keyword evidence="16" id="KW-1185">Reference proteome</keyword>
<organism evidence="15 16">
    <name type="scientific">Onychostoma macrolepis</name>
    <dbReference type="NCBI Taxonomy" id="369639"/>
    <lineage>
        <taxon>Eukaryota</taxon>
        <taxon>Metazoa</taxon>
        <taxon>Chordata</taxon>
        <taxon>Craniata</taxon>
        <taxon>Vertebrata</taxon>
        <taxon>Euteleostomi</taxon>
        <taxon>Actinopterygii</taxon>
        <taxon>Neopterygii</taxon>
        <taxon>Teleostei</taxon>
        <taxon>Ostariophysi</taxon>
        <taxon>Cypriniformes</taxon>
        <taxon>Cyprinidae</taxon>
        <taxon>Acrossocheilinae</taxon>
        <taxon>Onychostoma</taxon>
    </lineage>
</organism>
<evidence type="ECO:0000256" key="11">
    <source>
        <dbReference type="SAM" id="Coils"/>
    </source>
</evidence>
<keyword evidence="7" id="KW-0805">Transcription regulation</keyword>
<comment type="subcellular location">
    <subcellularLocation>
        <location evidence="1">Nucleus</location>
    </subcellularLocation>
    <subcellularLocation>
        <location evidence="2">Recycling endosome</location>
    </subcellularLocation>
</comment>
<evidence type="ECO:0000256" key="1">
    <source>
        <dbReference type="ARBA" id="ARBA00004123"/>
    </source>
</evidence>
<feature type="compositionally biased region" description="Low complexity" evidence="12">
    <location>
        <begin position="340"/>
        <end position="351"/>
    </location>
</feature>
<feature type="region of interest" description="Disordered" evidence="12">
    <location>
        <begin position="265"/>
        <end position="411"/>
    </location>
</feature>
<dbReference type="FunFam" id="2.60.40.150:FF:000070">
    <property type="entry name" value="rab11 family-interacting protein 2 isoform X1"/>
    <property type="match status" value="1"/>
</dbReference>
<keyword evidence="4" id="KW-0967">Endosome</keyword>
<dbReference type="Gene3D" id="1.20.5.2440">
    <property type="match status" value="1"/>
</dbReference>
<dbReference type="PROSITE" id="PS50004">
    <property type="entry name" value="C2"/>
    <property type="match status" value="1"/>
</dbReference>
<evidence type="ECO:0000256" key="4">
    <source>
        <dbReference type="ARBA" id="ARBA00022753"/>
    </source>
</evidence>
<dbReference type="PANTHER" id="PTHR15746:SF25">
    <property type="entry name" value="CALPONIN HOMOLOGY DOMAIN-CONTAINING PROTEIN DDB_G0272472 ISOFORM X1"/>
    <property type="match status" value="1"/>
</dbReference>
<dbReference type="CDD" id="cd08682">
    <property type="entry name" value="C2_Rab11-FIP_classI"/>
    <property type="match status" value="1"/>
</dbReference>
<protein>
    <submittedName>
        <fullName evidence="15">Uncharacterized protein</fullName>
    </submittedName>
</protein>
<dbReference type="GO" id="GO:0005634">
    <property type="term" value="C:nucleus"/>
    <property type="evidence" value="ECO:0007669"/>
    <property type="project" value="UniProtKB-SubCell"/>
</dbReference>
<evidence type="ECO:0000256" key="6">
    <source>
        <dbReference type="ARBA" id="ARBA00022833"/>
    </source>
</evidence>
<dbReference type="Pfam" id="PF21886">
    <property type="entry name" value="BRF2-like_C_cyclin_rpt"/>
    <property type="match status" value="1"/>
</dbReference>
<dbReference type="GO" id="GO:0008270">
    <property type="term" value="F:zinc ion binding"/>
    <property type="evidence" value="ECO:0007669"/>
    <property type="project" value="UniProtKB-KW"/>
</dbReference>
<dbReference type="InterPro" id="IPR037789">
    <property type="entry name" value="FIP_classI"/>
</dbReference>
<name>A0A7J6CPA8_9TELE</name>
<feature type="compositionally biased region" description="Polar residues" evidence="12">
    <location>
        <begin position="738"/>
        <end position="749"/>
    </location>
</feature>
<evidence type="ECO:0000256" key="8">
    <source>
        <dbReference type="ARBA" id="ARBA00023163"/>
    </source>
</evidence>
<dbReference type="InterPro" id="IPR036915">
    <property type="entry name" value="Cyclin-like_sf"/>
</dbReference>
<feature type="region of interest" description="Disordered" evidence="12">
    <location>
        <begin position="918"/>
        <end position="942"/>
    </location>
</feature>
<dbReference type="PANTHER" id="PTHR15746">
    <property type="entry name" value="RAB11-RELATED"/>
    <property type="match status" value="1"/>
</dbReference>
<dbReference type="Pfam" id="PF00168">
    <property type="entry name" value="C2"/>
    <property type="match status" value="1"/>
</dbReference>
<feature type="compositionally biased region" description="Basic and acidic residues" evidence="12">
    <location>
        <begin position="986"/>
        <end position="1014"/>
    </location>
</feature>
<feature type="compositionally biased region" description="Polar residues" evidence="12">
    <location>
        <begin position="841"/>
        <end position="854"/>
    </location>
</feature>
<dbReference type="InterPro" id="IPR054078">
    <property type="entry name" value="BRF2-like_C"/>
</dbReference>
<feature type="domain" description="TFIIB-type" evidence="14">
    <location>
        <begin position="1256"/>
        <end position="1289"/>
    </location>
</feature>
<dbReference type="Gene3D" id="1.10.472.10">
    <property type="entry name" value="Cyclin-like"/>
    <property type="match status" value="2"/>
</dbReference>
<feature type="region of interest" description="Disordered" evidence="12">
    <location>
        <begin position="191"/>
        <end position="215"/>
    </location>
</feature>
<evidence type="ECO:0000256" key="3">
    <source>
        <dbReference type="ARBA" id="ARBA00022723"/>
    </source>
</evidence>
<feature type="compositionally biased region" description="Polar residues" evidence="12">
    <location>
        <begin position="1576"/>
        <end position="1598"/>
    </location>
</feature>
<evidence type="ECO:0000313" key="16">
    <source>
        <dbReference type="Proteomes" id="UP000579812"/>
    </source>
</evidence>
<evidence type="ECO:0000256" key="9">
    <source>
        <dbReference type="ARBA" id="ARBA00023242"/>
    </source>
</evidence>
<keyword evidence="3" id="KW-0479">Metal-binding</keyword>
<proteinExistence type="predicted"/>
<feature type="compositionally biased region" description="Low complexity" evidence="12">
    <location>
        <begin position="722"/>
        <end position="735"/>
    </location>
</feature>
<dbReference type="Gene3D" id="2.20.25.10">
    <property type="match status" value="1"/>
</dbReference>
<feature type="compositionally biased region" description="Basic and acidic residues" evidence="12">
    <location>
        <begin position="466"/>
        <end position="668"/>
    </location>
</feature>
<evidence type="ECO:0000313" key="15">
    <source>
        <dbReference type="EMBL" id="KAF4108425.1"/>
    </source>
</evidence>
<keyword evidence="11" id="KW-0175">Coiled coil</keyword>
<feature type="compositionally biased region" description="Polar residues" evidence="12">
    <location>
        <begin position="672"/>
        <end position="688"/>
    </location>
</feature>
<feature type="compositionally biased region" description="Basic and acidic residues" evidence="12">
    <location>
        <begin position="356"/>
        <end position="411"/>
    </location>
</feature>
<feature type="coiled-coil region" evidence="11">
    <location>
        <begin position="1213"/>
        <end position="1243"/>
    </location>
</feature>
<keyword evidence="5 10" id="KW-0863">Zinc-finger</keyword>
<feature type="domain" description="C2" evidence="13">
    <location>
        <begin position="1"/>
        <end position="119"/>
    </location>
</feature>
<keyword evidence="8" id="KW-0804">Transcription</keyword>
<feature type="compositionally biased region" description="Low complexity" evidence="12">
    <location>
        <begin position="928"/>
        <end position="938"/>
    </location>
</feature>
<dbReference type="SUPFAM" id="SSF57783">
    <property type="entry name" value="Zinc beta-ribbon"/>
    <property type="match status" value="1"/>
</dbReference>
<dbReference type="InterPro" id="IPR035892">
    <property type="entry name" value="C2_domain_sf"/>
</dbReference>
<feature type="region of interest" description="Disordered" evidence="12">
    <location>
        <begin position="1576"/>
        <end position="1622"/>
    </location>
</feature>
<accession>A0A7J6CPA8</accession>
<dbReference type="EMBL" id="JAAMOB010000010">
    <property type="protein sequence ID" value="KAF4108425.1"/>
    <property type="molecule type" value="Genomic_DNA"/>
</dbReference>
<feature type="compositionally biased region" description="Basic and acidic residues" evidence="12">
    <location>
        <begin position="754"/>
        <end position="778"/>
    </location>
</feature>
<evidence type="ECO:0000256" key="12">
    <source>
        <dbReference type="SAM" id="MobiDB-lite"/>
    </source>
</evidence>
<evidence type="ECO:0000256" key="7">
    <source>
        <dbReference type="ARBA" id="ARBA00023015"/>
    </source>
</evidence>
<reference evidence="15 16" key="1">
    <citation type="submission" date="2020-04" db="EMBL/GenBank/DDBJ databases">
        <title>Chromosome-level genome assembly of a cyprinid fish Onychostoma macrolepis by integration of Nanopore Sequencing, Bionano and Hi-C technology.</title>
        <authorList>
            <person name="Wang D."/>
        </authorList>
    </citation>
    <scope>NUCLEOTIDE SEQUENCE [LARGE SCALE GENOMIC DNA]</scope>
    <source>
        <strain evidence="15">SWU-2019</strain>
        <tissue evidence="15">Muscle</tissue>
    </source>
</reference>
<dbReference type="SUPFAM" id="SSF49562">
    <property type="entry name" value="C2 domain (Calcium/lipid-binding domain, CaLB)"/>
    <property type="match status" value="1"/>
</dbReference>
<dbReference type="InterPro" id="IPR000008">
    <property type="entry name" value="C2_dom"/>
</dbReference>
<evidence type="ECO:0000259" key="14">
    <source>
        <dbReference type="PROSITE" id="PS51134"/>
    </source>
</evidence>
<dbReference type="CDD" id="cd20555">
    <property type="entry name" value="CYCLIN_BRF2"/>
    <property type="match status" value="1"/>
</dbReference>
<dbReference type="SUPFAM" id="SSF47954">
    <property type="entry name" value="Cyclin-like"/>
    <property type="match status" value="1"/>
</dbReference>
<feature type="compositionally biased region" description="Basic and acidic residues" evidence="12">
    <location>
        <begin position="1176"/>
        <end position="1185"/>
    </location>
</feature>
<dbReference type="Gene3D" id="2.60.40.150">
    <property type="entry name" value="C2 domain"/>
    <property type="match status" value="1"/>
</dbReference>
<dbReference type="InterPro" id="IPR013137">
    <property type="entry name" value="Znf_TFIIB"/>
</dbReference>
<keyword evidence="9" id="KW-0539">Nucleus</keyword>
<dbReference type="Proteomes" id="UP000579812">
    <property type="component" value="Unassembled WGS sequence"/>
</dbReference>
<feature type="compositionally biased region" description="Polar residues" evidence="12">
    <location>
        <begin position="314"/>
        <end position="325"/>
    </location>
</feature>
<dbReference type="GO" id="GO:0055037">
    <property type="term" value="C:recycling endosome"/>
    <property type="evidence" value="ECO:0007669"/>
    <property type="project" value="UniProtKB-SubCell"/>
</dbReference>
<evidence type="ECO:0000259" key="13">
    <source>
        <dbReference type="PROSITE" id="PS50004"/>
    </source>
</evidence>
<dbReference type="GO" id="GO:0031267">
    <property type="term" value="F:small GTPase binding"/>
    <property type="evidence" value="ECO:0007669"/>
    <property type="project" value="InterPro"/>
</dbReference>
<evidence type="ECO:0000256" key="2">
    <source>
        <dbReference type="ARBA" id="ARBA00004172"/>
    </source>
</evidence>
<feature type="region of interest" description="Disordered" evidence="12">
    <location>
        <begin position="466"/>
        <end position="863"/>
    </location>
</feature>
<feature type="compositionally biased region" description="Polar residues" evidence="12">
    <location>
        <begin position="274"/>
        <end position="283"/>
    </location>
</feature>
<feature type="region of interest" description="Disordered" evidence="12">
    <location>
        <begin position="1045"/>
        <end position="1191"/>
    </location>
</feature>
<dbReference type="PROSITE" id="PS51134">
    <property type="entry name" value="ZF_TFIIB"/>
    <property type="match status" value="1"/>
</dbReference>
<dbReference type="GO" id="GO:0045055">
    <property type="term" value="P:regulated exocytosis"/>
    <property type="evidence" value="ECO:0007669"/>
    <property type="project" value="TreeGrafter"/>
</dbReference>
<dbReference type="SMART" id="SM00239">
    <property type="entry name" value="C2"/>
    <property type="match status" value="1"/>
</dbReference>
<sequence>MSLAEQSQQWFPTSVQVTVLQARGLRSKGKNGTNDAYAIMQVAKEKFSTSVAEKSVAPVWKEEAAFDLPLFHPSNAERCTLQVCVMHRALVGPDKMLGQATIKLLELQDNKSRDKTEWFKLMGKTGKADKDRGEVLLDIQFMKNNLTASMYDLSGQDKSRSRLGKIKDKLKGKKKEGMSDSASAIVPSVGQVLTDSEGEEPPDTTSGAKKKNKLKSLFAPKPGLHRNISQSMSTLATLPEKDSAISLSRSSGLNIESPEGKKKFKFLKHKRTGSSDSKVSQGTGSLGQGMAQSSVCINGSHVYTEEPETRGSRAGSTFSLNSSGHGSMEDLRRGHDRKTSSTSMDSSDQTQENAVEEMHRRQEEQRKQEEEVRKRLEEERRQAEEEQRKQIEREQEDERKRLEREEEKRKLEKLEEERKRIEREEERKRIEKEEERKWIEREEERKRIEREEERKLLEREERKRIEREEERKQVEREEEKRKLEKQEEERERKRIEQEETIRIKKEQERVRQEEERRKAEEERIKEEKRKRMEEEERMRLENEKLQKEEETRNLEMDRRHAEEEERLLKEKEKMEAEEKRKRKEEEERRLSEIERKEQERVQQEKEKLELANKRIEERMREEQARRKAEEEEEKRKLKEKADQERVRQEKEEMERQKQEKELRPEAKPRSARLNTSKKASNENNSDHILSTDPFEDPLLFDESSTNPFEQPTISQPEALSRSTKVSAVKPSSSVSGIFFSQASVPNTNPFLDDSDVHGENTEKVVHLGDTAERSEKKRCAPMPPQNKTQMGKPDAPPKAPAIREATQDFPSRASEDGGDSDSCSLRRDKRPAPLPPKNKPEVQNQHADQSTTPLHTGEWRTTRFQEIDQTNKVCLVLQDESRTSDAANFVNTSLSHLIQAHPSNRQETNPFISTEVKTTKHKSPAPKPSLLSKSCKTSASETEPNNLAISNVHLTVHETSAASNSCIDQVDESTDKLDDLPADEEPSTKPEHPEDLFSRESKRNDLPEKSKLDYLGEDIPSMSDPVLGKVLCNVNDPENAENVLLESGVSKKKSRAPLPPAKSASRQQPEAALISASQPSIKDQDKSLTVNSSKSTSCFTPSLVNSSSNSRQDLAPLSPEAGHGSEHQSLPQARVSPIDVQPIAGQKNGSDSERTGDPAFKPCRPHAVKPLSTADKQPDLRETQDTSRSAKITDDMQVKMKAPEAKGTGPYSQLTHEELINLLEKQKQQLSQKDAKIGELEQYIDNLLVRSTATSMPSSCPDCGSSNVVEDDLYSQRQWVCVDCGSVVSEGHLTTSLSEETQGRAVPYHASTEVFKQPCRNLIAGYSRVRALCRILRLSNDMESAVASLFGRAYNHPNFIYVTLTKKEILGGCCVLSVCRQCNWPVAMGTIGYLLGVENATLGAVYREFTKALNIEISTISIMDMLESFCYDFKLGPQQVEEVFAEPPQRLVDRTSALIELATDAWIVTGRQPLPLLIAAVYLAWQSLNPMVRMKYTFNKFCKIGQAPEQSWRRSRESVVKRLKELRDVLCKLGRELPWLRGGVVEPNTVVKLVDDILKNRKALLTRAVRNYEQQLQNETQTAQTTDSNCSDSPSSKTPEFVDPGQAECENPPDEELPPNHWSKRHLFLPPCVKSCKRQRVDAPQLEVTGDEDISDSEIESYIRSQDEIEMYQKVRKELKEA</sequence>
<feature type="compositionally biased region" description="Polar residues" evidence="12">
    <location>
        <begin position="1075"/>
        <end position="1112"/>
    </location>
</feature>
<feature type="compositionally biased region" description="Basic and acidic residues" evidence="12">
    <location>
        <begin position="327"/>
        <end position="339"/>
    </location>
</feature>
<feature type="compositionally biased region" description="Polar residues" evidence="12">
    <location>
        <begin position="702"/>
        <end position="721"/>
    </location>
</feature>
<gene>
    <name evidence="15" type="ORF">G5714_011184</name>
</gene>
<evidence type="ECO:0000256" key="10">
    <source>
        <dbReference type="PROSITE-ProRule" id="PRU00469"/>
    </source>
</evidence>
<evidence type="ECO:0000256" key="5">
    <source>
        <dbReference type="ARBA" id="ARBA00022771"/>
    </source>
</evidence>
<comment type="caution">
    <text evidence="15">The sequence shown here is derived from an EMBL/GenBank/DDBJ whole genome shotgun (WGS) entry which is preliminary data.</text>
</comment>
<keyword evidence="6" id="KW-0862">Zinc</keyword>
<feature type="region of interest" description="Disordered" evidence="12">
    <location>
        <begin position="962"/>
        <end position="1020"/>
    </location>
</feature>